<keyword evidence="7 9" id="KW-0472">Membrane</keyword>
<evidence type="ECO:0000313" key="12">
    <source>
        <dbReference type="Ensembl" id="ENSPMGP00000003638.1"/>
    </source>
</evidence>
<evidence type="ECO:0000256" key="8">
    <source>
        <dbReference type="PROSITE-ProRule" id="PRU00175"/>
    </source>
</evidence>
<dbReference type="PANTHER" id="PTHR46539">
    <property type="entry name" value="E3 UBIQUITIN-PROTEIN LIGASE ATL42"/>
    <property type="match status" value="1"/>
</dbReference>
<evidence type="ECO:0000256" key="1">
    <source>
        <dbReference type="ARBA" id="ARBA00004370"/>
    </source>
</evidence>
<keyword evidence="10" id="KW-0732">Signal</keyword>
<keyword evidence="6 9" id="KW-1133">Transmembrane helix</keyword>
<evidence type="ECO:0000313" key="13">
    <source>
        <dbReference type="Proteomes" id="UP000261520"/>
    </source>
</evidence>
<evidence type="ECO:0000256" key="3">
    <source>
        <dbReference type="ARBA" id="ARBA00022723"/>
    </source>
</evidence>
<dbReference type="FunFam" id="3.30.40.10:FF:000009">
    <property type="entry name" value="E3 ubiquitin-protein ligase RNF130"/>
    <property type="match status" value="1"/>
</dbReference>
<dbReference type="AlphaFoldDB" id="A0A3B3ZGB6"/>
<evidence type="ECO:0000256" key="9">
    <source>
        <dbReference type="SAM" id="Phobius"/>
    </source>
</evidence>
<dbReference type="GO" id="GO:0008270">
    <property type="term" value="F:zinc ion binding"/>
    <property type="evidence" value="ECO:0007669"/>
    <property type="project" value="UniProtKB-KW"/>
</dbReference>
<reference evidence="12" key="2">
    <citation type="submission" date="2025-09" db="UniProtKB">
        <authorList>
            <consortium name="Ensembl"/>
        </authorList>
    </citation>
    <scope>IDENTIFICATION</scope>
</reference>
<evidence type="ECO:0000256" key="5">
    <source>
        <dbReference type="ARBA" id="ARBA00022833"/>
    </source>
</evidence>
<feature type="chain" id="PRO_5017391100" description="RING-type domain-containing protein" evidence="10">
    <location>
        <begin position="35"/>
        <end position="451"/>
    </location>
</feature>
<proteinExistence type="predicted"/>
<feature type="transmembrane region" description="Helical" evidence="9">
    <location>
        <begin position="199"/>
        <end position="222"/>
    </location>
</feature>
<protein>
    <recommendedName>
        <fullName evidence="11">RING-type domain-containing protein</fullName>
    </recommendedName>
</protein>
<keyword evidence="4 8" id="KW-0863">Zinc-finger</keyword>
<dbReference type="Gene3D" id="3.30.40.10">
    <property type="entry name" value="Zinc/RING finger domain, C3HC4 (zinc finger)"/>
    <property type="match status" value="1"/>
</dbReference>
<evidence type="ECO:0000256" key="7">
    <source>
        <dbReference type="ARBA" id="ARBA00023136"/>
    </source>
</evidence>
<evidence type="ECO:0000259" key="11">
    <source>
        <dbReference type="PROSITE" id="PS50089"/>
    </source>
</evidence>
<keyword evidence="3" id="KW-0479">Metal-binding</keyword>
<dbReference type="Proteomes" id="UP000261520">
    <property type="component" value="Unplaced"/>
</dbReference>
<accession>A0A3B3ZGB6</accession>
<dbReference type="CDD" id="cd02122">
    <property type="entry name" value="PA_GRAIL_like"/>
    <property type="match status" value="1"/>
</dbReference>
<name>A0A3B3ZGB6_9GOBI</name>
<evidence type="ECO:0000256" key="2">
    <source>
        <dbReference type="ARBA" id="ARBA00022692"/>
    </source>
</evidence>
<keyword evidence="13" id="KW-1185">Reference proteome</keyword>
<keyword evidence="5" id="KW-0862">Zinc</keyword>
<reference evidence="12" key="1">
    <citation type="submission" date="2025-08" db="UniProtKB">
        <authorList>
            <consortium name="Ensembl"/>
        </authorList>
    </citation>
    <scope>IDENTIFICATION</scope>
</reference>
<dbReference type="SMART" id="SM00184">
    <property type="entry name" value="RING"/>
    <property type="match status" value="1"/>
</dbReference>
<dbReference type="SUPFAM" id="SSF57850">
    <property type="entry name" value="RING/U-box"/>
    <property type="match status" value="1"/>
</dbReference>
<dbReference type="STRING" id="409849.ENSPMGP00000003638"/>
<dbReference type="GO" id="GO:0016020">
    <property type="term" value="C:membrane"/>
    <property type="evidence" value="ECO:0007669"/>
    <property type="project" value="UniProtKB-SubCell"/>
</dbReference>
<sequence length="451" mass="49845">MAPSLIRACRSLAFSTWLLSFCFVHLLCLDFTVAEKEEWYTAFVELTYSDPTTAELKADKTECGRYGEQSPKKESSGVVLMPSLPQDRQGCDPNARFPPVPPRSAWMALIAAGNCSYQEKIRNAATNNATAVIVYSVGSGSPNDTITMSHPGTGDMVAIMITEHKGLELVSLLERNIAVSVHITIGTRNLQKYVSRTSVVFVSISFIVLMIISLAWLVFYYIQRFRYANARDRNQRRLGDAAKKAICKLQTRTIRKGDKETESDFDNCAVCIEGYKPNDVVRVLPCKHVFHKHCVDPWLQDHRTCPMCKMNILKALGLSPDCSDEAPPDYDTSVGGPPTNAITGASEITVNESSVVVDTEGRGVGLQQFQTDGGIIPQAEGYVIASSEYTSDKNVLLKNLNKVCSQWEDPSVSYAVLNCKFIMQLMGFACFTGCGNISKHNKLHLHFILGI</sequence>
<dbReference type="PROSITE" id="PS50089">
    <property type="entry name" value="ZF_RING_2"/>
    <property type="match status" value="1"/>
</dbReference>
<dbReference type="InterPro" id="IPR003137">
    <property type="entry name" value="PA_domain"/>
</dbReference>
<dbReference type="Pfam" id="PF13639">
    <property type="entry name" value="zf-RING_2"/>
    <property type="match status" value="1"/>
</dbReference>
<dbReference type="Pfam" id="PF02225">
    <property type="entry name" value="PA"/>
    <property type="match status" value="1"/>
</dbReference>
<evidence type="ECO:0000256" key="6">
    <source>
        <dbReference type="ARBA" id="ARBA00022989"/>
    </source>
</evidence>
<dbReference type="InterPro" id="IPR001841">
    <property type="entry name" value="Znf_RING"/>
</dbReference>
<dbReference type="PANTHER" id="PTHR46539:SF27">
    <property type="entry name" value="RING FINGER PROTEIN 128"/>
    <property type="match status" value="1"/>
</dbReference>
<organism evidence="12 13">
    <name type="scientific">Periophthalmus magnuspinnatus</name>
    <dbReference type="NCBI Taxonomy" id="409849"/>
    <lineage>
        <taxon>Eukaryota</taxon>
        <taxon>Metazoa</taxon>
        <taxon>Chordata</taxon>
        <taxon>Craniata</taxon>
        <taxon>Vertebrata</taxon>
        <taxon>Euteleostomi</taxon>
        <taxon>Actinopterygii</taxon>
        <taxon>Neopterygii</taxon>
        <taxon>Teleostei</taxon>
        <taxon>Neoteleostei</taxon>
        <taxon>Acanthomorphata</taxon>
        <taxon>Gobiaria</taxon>
        <taxon>Gobiiformes</taxon>
        <taxon>Gobioidei</taxon>
        <taxon>Gobiidae</taxon>
        <taxon>Oxudercinae</taxon>
        <taxon>Periophthalmus</taxon>
    </lineage>
</organism>
<evidence type="ECO:0000256" key="10">
    <source>
        <dbReference type="SAM" id="SignalP"/>
    </source>
</evidence>
<dbReference type="Ensembl" id="ENSPMGT00000003865.1">
    <property type="protein sequence ID" value="ENSPMGP00000003638.1"/>
    <property type="gene ID" value="ENSPMGG00000003130.1"/>
</dbReference>
<dbReference type="Gene3D" id="3.50.30.30">
    <property type="match status" value="1"/>
</dbReference>
<keyword evidence="2 9" id="KW-0812">Transmembrane</keyword>
<feature type="signal peptide" evidence="10">
    <location>
        <begin position="1"/>
        <end position="34"/>
    </location>
</feature>
<dbReference type="InterPro" id="IPR013083">
    <property type="entry name" value="Znf_RING/FYVE/PHD"/>
</dbReference>
<dbReference type="FunFam" id="3.50.30.30:FF:000003">
    <property type="entry name" value="E3 ubiquitin-protein ligase RNF128"/>
    <property type="match status" value="1"/>
</dbReference>
<feature type="domain" description="RING-type" evidence="11">
    <location>
        <begin position="268"/>
        <end position="309"/>
    </location>
</feature>
<comment type="subcellular location">
    <subcellularLocation>
        <location evidence="1">Membrane</location>
    </subcellularLocation>
</comment>
<evidence type="ECO:0000256" key="4">
    <source>
        <dbReference type="ARBA" id="ARBA00022771"/>
    </source>
</evidence>